<dbReference type="Pfam" id="PF13456">
    <property type="entry name" value="RVT_3"/>
    <property type="match status" value="1"/>
</dbReference>
<keyword evidence="3" id="KW-1185">Reference proteome</keyword>
<dbReference type="PANTHER" id="PTHR48475:SF1">
    <property type="entry name" value="RNASE H TYPE-1 DOMAIN-CONTAINING PROTEIN"/>
    <property type="match status" value="1"/>
</dbReference>
<sequence length="241" mass="27259">MSTKIQLKIKEEIKKLLKIGFIKPTRYVKWLSNIVPVMKKNGKLLAYVDFKDINAATLKDVYVMQATHHKKSWKVGLSPNRILSNLPSSEAVKGQALVDFLANHPCLDVMGTEGGLVVNEIYISLWVLKFDVSSTESSARIEILFESLTGTKTTLSFNLDFECTNNQVKNEALLIGLEILQELGAKPVKVIGDPQLVLKQLSREYKYNSISLTPYFALAIQLLESFEEIEFEHLSRERIGR</sequence>
<name>A0A6A6MY87_HEVBR</name>
<dbReference type="InterPro" id="IPR002156">
    <property type="entry name" value="RNaseH_domain"/>
</dbReference>
<reference evidence="2 3" key="1">
    <citation type="journal article" date="2020" name="Mol. Plant">
        <title>The Chromosome-Based Rubber Tree Genome Provides New Insights into Spurge Genome Evolution and Rubber Biosynthesis.</title>
        <authorList>
            <person name="Liu J."/>
            <person name="Shi C."/>
            <person name="Shi C.C."/>
            <person name="Li W."/>
            <person name="Zhang Q.J."/>
            <person name="Zhang Y."/>
            <person name="Li K."/>
            <person name="Lu H.F."/>
            <person name="Shi C."/>
            <person name="Zhu S.T."/>
            <person name="Xiao Z.Y."/>
            <person name="Nan H."/>
            <person name="Yue Y."/>
            <person name="Zhu X.G."/>
            <person name="Wu Y."/>
            <person name="Hong X.N."/>
            <person name="Fan G.Y."/>
            <person name="Tong Y."/>
            <person name="Zhang D."/>
            <person name="Mao C.L."/>
            <person name="Liu Y.L."/>
            <person name="Hao S.J."/>
            <person name="Liu W.Q."/>
            <person name="Lv M.Q."/>
            <person name="Zhang H.B."/>
            <person name="Liu Y."/>
            <person name="Hu-Tang G.R."/>
            <person name="Wang J.P."/>
            <person name="Wang J.H."/>
            <person name="Sun Y.H."/>
            <person name="Ni S.B."/>
            <person name="Chen W.B."/>
            <person name="Zhang X.C."/>
            <person name="Jiao Y.N."/>
            <person name="Eichler E.E."/>
            <person name="Li G.H."/>
            <person name="Liu X."/>
            <person name="Gao L.Z."/>
        </authorList>
    </citation>
    <scope>NUCLEOTIDE SEQUENCE [LARGE SCALE GENOMIC DNA]</scope>
    <source>
        <strain evidence="3">cv. GT1</strain>
        <tissue evidence="2">Leaf</tissue>
    </source>
</reference>
<evidence type="ECO:0000313" key="3">
    <source>
        <dbReference type="Proteomes" id="UP000467840"/>
    </source>
</evidence>
<dbReference type="InterPro" id="IPR043502">
    <property type="entry name" value="DNA/RNA_pol_sf"/>
</dbReference>
<protein>
    <recommendedName>
        <fullName evidence="1">RNase H type-1 domain-containing protein</fullName>
    </recommendedName>
</protein>
<dbReference type="GO" id="GO:0003676">
    <property type="term" value="F:nucleic acid binding"/>
    <property type="evidence" value="ECO:0007669"/>
    <property type="project" value="InterPro"/>
</dbReference>
<dbReference type="EMBL" id="JAAGAX010000003">
    <property type="protein sequence ID" value="KAF2318440.1"/>
    <property type="molecule type" value="Genomic_DNA"/>
</dbReference>
<dbReference type="SUPFAM" id="SSF53098">
    <property type="entry name" value="Ribonuclease H-like"/>
    <property type="match status" value="1"/>
</dbReference>
<dbReference type="SUPFAM" id="SSF56672">
    <property type="entry name" value="DNA/RNA polymerases"/>
    <property type="match status" value="1"/>
</dbReference>
<dbReference type="GO" id="GO:0004523">
    <property type="term" value="F:RNA-DNA hybrid ribonuclease activity"/>
    <property type="evidence" value="ECO:0007669"/>
    <property type="project" value="InterPro"/>
</dbReference>
<evidence type="ECO:0000259" key="1">
    <source>
        <dbReference type="Pfam" id="PF13456"/>
    </source>
</evidence>
<gene>
    <name evidence="2" type="ORF">GH714_007634</name>
</gene>
<dbReference type="Proteomes" id="UP000467840">
    <property type="component" value="Chromosome 10"/>
</dbReference>
<dbReference type="Gene3D" id="3.10.10.10">
    <property type="entry name" value="HIV Type 1 Reverse Transcriptase, subunit A, domain 1"/>
    <property type="match status" value="1"/>
</dbReference>
<evidence type="ECO:0000313" key="2">
    <source>
        <dbReference type="EMBL" id="KAF2318440.1"/>
    </source>
</evidence>
<accession>A0A6A6MY87</accession>
<dbReference type="InterPro" id="IPR012337">
    <property type="entry name" value="RNaseH-like_sf"/>
</dbReference>
<organism evidence="2 3">
    <name type="scientific">Hevea brasiliensis</name>
    <name type="common">Para rubber tree</name>
    <name type="synonym">Siphonia brasiliensis</name>
    <dbReference type="NCBI Taxonomy" id="3981"/>
    <lineage>
        <taxon>Eukaryota</taxon>
        <taxon>Viridiplantae</taxon>
        <taxon>Streptophyta</taxon>
        <taxon>Embryophyta</taxon>
        <taxon>Tracheophyta</taxon>
        <taxon>Spermatophyta</taxon>
        <taxon>Magnoliopsida</taxon>
        <taxon>eudicotyledons</taxon>
        <taxon>Gunneridae</taxon>
        <taxon>Pentapetalae</taxon>
        <taxon>rosids</taxon>
        <taxon>fabids</taxon>
        <taxon>Malpighiales</taxon>
        <taxon>Euphorbiaceae</taxon>
        <taxon>Crotonoideae</taxon>
        <taxon>Micrandreae</taxon>
        <taxon>Hevea</taxon>
    </lineage>
</organism>
<proteinExistence type="predicted"/>
<dbReference type="Gene3D" id="3.30.420.10">
    <property type="entry name" value="Ribonuclease H-like superfamily/Ribonuclease H"/>
    <property type="match status" value="1"/>
</dbReference>
<comment type="caution">
    <text evidence="2">The sequence shown here is derived from an EMBL/GenBank/DDBJ whole genome shotgun (WGS) entry which is preliminary data.</text>
</comment>
<dbReference type="InterPro" id="IPR036397">
    <property type="entry name" value="RNaseH_sf"/>
</dbReference>
<dbReference type="PANTHER" id="PTHR48475">
    <property type="entry name" value="RIBONUCLEASE H"/>
    <property type="match status" value="1"/>
</dbReference>
<feature type="domain" description="RNase H type-1" evidence="1">
    <location>
        <begin position="164"/>
        <end position="238"/>
    </location>
</feature>
<dbReference type="AlphaFoldDB" id="A0A6A6MY87"/>